<keyword evidence="13" id="KW-1185">Reference proteome</keyword>
<gene>
    <name evidence="12" type="ORF">J2Z43_002338</name>
</gene>
<keyword evidence="4 11" id="KW-0285">Flavoprotein</keyword>
<dbReference type="PIRSF" id="PIRSF006268">
    <property type="entry name" value="ApbE"/>
    <property type="match status" value="1"/>
</dbReference>
<comment type="caution">
    <text evidence="12">The sequence shown here is derived from an EMBL/GenBank/DDBJ whole genome shotgun (WGS) entry which is preliminary data.</text>
</comment>
<evidence type="ECO:0000313" key="13">
    <source>
        <dbReference type="Proteomes" id="UP000767291"/>
    </source>
</evidence>
<dbReference type="Proteomes" id="UP000767291">
    <property type="component" value="Unassembled WGS sequence"/>
</dbReference>
<dbReference type="EC" id="2.7.1.180" evidence="2 11"/>
<comment type="similarity">
    <text evidence="11">Belongs to the ApbE family.</text>
</comment>
<proteinExistence type="inferred from homology"/>
<comment type="cofactor">
    <cofactor evidence="1">
        <name>Mg(2+)</name>
        <dbReference type="ChEBI" id="CHEBI:18420"/>
    </cofactor>
</comment>
<keyword evidence="12" id="KW-0449">Lipoprotein</keyword>
<keyword evidence="7 11" id="KW-0274">FAD</keyword>
<keyword evidence="8 11" id="KW-0460">Magnesium</keyword>
<evidence type="ECO:0000256" key="1">
    <source>
        <dbReference type="ARBA" id="ARBA00001946"/>
    </source>
</evidence>
<dbReference type="InterPro" id="IPR003374">
    <property type="entry name" value="ApbE-like_sf"/>
</dbReference>
<evidence type="ECO:0000256" key="8">
    <source>
        <dbReference type="ARBA" id="ARBA00022842"/>
    </source>
</evidence>
<name>A0ABS4EDA4_9FIRM</name>
<sequence length="346" mass="38265">MKKRLLTILLTVFLVVYFTGCSTKNAEDSKDPVSKTEMFMGTVIKVTLYDHQSDEVMDKVFDKLKEIDDIVSINKKGTEIDEVNKNAGIKPVKMSDTSFDIISSGLKYSNLSNGDYDITVGPLVKLWSIGLPEAKVPTQDEIDNAKKLIDYDKVQINEDTKEVYLEEKGMMLDLGSIAKGYAADEAVRVLKEAGVKRAIVDLGGNIFAMGSKSEDKGWTIGIQDPVELRGNALGSLEVKNKTVVTTGIYERFIEKDGVKYHHILNPETGYPYDTNISGISIIADKSIDADALSTLIFTKGLEDGLKMVDDMKNVEAVFVTNDKQVYITSGLKGNFKLLKDDFKLAN</sequence>
<evidence type="ECO:0000256" key="2">
    <source>
        <dbReference type="ARBA" id="ARBA00011955"/>
    </source>
</evidence>
<keyword evidence="5 11" id="KW-0808">Transferase</keyword>
<dbReference type="InterPro" id="IPR024932">
    <property type="entry name" value="ApbE"/>
</dbReference>
<dbReference type="SUPFAM" id="SSF143631">
    <property type="entry name" value="ApbE-like"/>
    <property type="match status" value="1"/>
</dbReference>
<dbReference type="PANTHER" id="PTHR30040">
    <property type="entry name" value="THIAMINE BIOSYNTHESIS LIPOPROTEIN APBE"/>
    <property type="match status" value="1"/>
</dbReference>
<evidence type="ECO:0000256" key="5">
    <source>
        <dbReference type="ARBA" id="ARBA00022679"/>
    </source>
</evidence>
<comment type="catalytic activity">
    <reaction evidence="10 11">
        <text>L-threonyl-[protein] + FAD = FMN-L-threonyl-[protein] + AMP + H(+)</text>
        <dbReference type="Rhea" id="RHEA:36847"/>
        <dbReference type="Rhea" id="RHEA-COMP:11060"/>
        <dbReference type="Rhea" id="RHEA-COMP:11061"/>
        <dbReference type="ChEBI" id="CHEBI:15378"/>
        <dbReference type="ChEBI" id="CHEBI:30013"/>
        <dbReference type="ChEBI" id="CHEBI:57692"/>
        <dbReference type="ChEBI" id="CHEBI:74257"/>
        <dbReference type="ChEBI" id="CHEBI:456215"/>
        <dbReference type="EC" id="2.7.1.180"/>
    </reaction>
</comment>
<evidence type="ECO:0000256" key="9">
    <source>
        <dbReference type="ARBA" id="ARBA00031306"/>
    </source>
</evidence>
<evidence type="ECO:0000313" key="12">
    <source>
        <dbReference type="EMBL" id="MBP1855937.1"/>
    </source>
</evidence>
<dbReference type="RefSeq" id="WP_209457321.1">
    <property type="nucleotide sequence ID" value="NZ_BAAACS010000019.1"/>
</dbReference>
<protein>
    <recommendedName>
        <fullName evidence="3 11">FAD:protein FMN transferase</fullName>
        <ecNumber evidence="2 11">2.7.1.180</ecNumber>
    </recommendedName>
    <alternativeName>
        <fullName evidence="9 11">Flavin transferase</fullName>
    </alternativeName>
</protein>
<organism evidence="12 13">
    <name type="scientific">Metaclostridioides mangenotii</name>
    <dbReference type="NCBI Taxonomy" id="1540"/>
    <lineage>
        <taxon>Bacteria</taxon>
        <taxon>Bacillati</taxon>
        <taxon>Bacillota</taxon>
        <taxon>Clostridia</taxon>
        <taxon>Peptostreptococcales</taxon>
        <taxon>Peptostreptococcaceae</taxon>
        <taxon>Metaclostridioides</taxon>
    </lineage>
</organism>
<evidence type="ECO:0000256" key="7">
    <source>
        <dbReference type="ARBA" id="ARBA00022827"/>
    </source>
</evidence>
<evidence type="ECO:0000256" key="3">
    <source>
        <dbReference type="ARBA" id="ARBA00016337"/>
    </source>
</evidence>
<dbReference type="EMBL" id="JAGGJX010000005">
    <property type="protein sequence ID" value="MBP1855937.1"/>
    <property type="molecule type" value="Genomic_DNA"/>
</dbReference>
<evidence type="ECO:0000256" key="4">
    <source>
        <dbReference type="ARBA" id="ARBA00022630"/>
    </source>
</evidence>
<dbReference type="Gene3D" id="3.10.520.10">
    <property type="entry name" value="ApbE-like domains"/>
    <property type="match status" value="1"/>
</dbReference>
<evidence type="ECO:0000256" key="6">
    <source>
        <dbReference type="ARBA" id="ARBA00022723"/>
    </source>
</evidence>
<dbReference type="Pfam" id="PF02424">
    <property type="entry name" value="ApbE"/>
    <property type="match status" value="1"/>
</dbReference>
<reference evidence="12 13" key="1">
    <citation type="submission" date="2021-03" db="EMBL/GenBank/DDBJ databases">
        <title>Genomic Encyclopedia of Type Strains, Phase IV (KMG-IV): sequencing the most valuable type-strain genomes for metagenomic binning, comparative biology and taxonomic classification.</title>
        <authorList>
            <person name="Goeker M."/>
        </authorList>
    </citation>
    <scope>NUCLEOTIDE SEQUENCE [LARGE SCALE GENOMIC DNA]</scope>
    <source>
        <strain evidence="12 13">DSM 1289</strain>
    </source>
</reference>
<accession>A0ABS4EDA4</accession>
<keyword evidence="6 11" id="KW-0479">Metal-binding</keyword>
<evidence type="ECO:0000256" key="10">
    <source>
        <dbReference type="ARBA" id="ARBA00048540"/>
    </source>
</evidence>
<dbReference type="PANTHER" id="PTHR30040:SF2">
    <property type="entry name" value="FAD:PROTEIN FMN TRANSFERASE"/>
    <property type="match status" value="1"/>
</dbReference>
<evidence type="ECO:0000256" key="11">
    <source>
        <dbReference type="PIRNR" id="PIRNR006268"/>
    </source>
</evidence>